<proteinExistence type="inferred from homology"/>
<protein>
    <recommendedName>
        <fullName evidence="12">Cysteine--tRNA ligase</fullName>
        <ecNumber evidence="12">6.1.1.16</ecNumber>
    </recommendedName>
    <alternativeName>
        <fullName evidence="12">Cysteinyl-tRNA synthetase</fullName>
        <shortName evidence="12">CysRS</shortName>
    </alternativeName>
</protein>
<dbReference type="Proteomes" id="UP000324194">
    <property type="component" value="Chromosome 1"/>
</dbReference>
<organism evidence="14 15">
    <name type="scientific">Aquicella siphonis</name>
    <dbReference type="NCBI Taxonomy" id="254247"/>
    <lineage>
        <taxon>Bacteria</taxon>
        <taxon>Pseudomonadati</taxon>
        <taxon>Pseudomonadota</taxon>
        <taxon>Gammaproteobacteria</taxon>
        <taxon>Legionellales</taxon>
        <taxon>Coxiellaceae</taxon>
        <taxon>Aquicella</taxon>
    </lineage>
</organism>
<evidence type="ECO:0000256" key="2">
    <source>
        <dbReference type="ARBA" id="ARBA00005594"/>
    </source>
</evidence>
<keyword evidence="15" id="KW-1185">Reference proteome</keyword>
<dbReference type="GO" id="GO:0005524">
    <property type="term" value="F:ATP binding"/>
    <property type="evidence" value="ECO:0007669"/>
    <property type="project" value="UniProtKB-UniRule"/>
</dbReference>
<dbReference type="InterPro" id="IPR032678">
    <property type="entry name" value="tRNA-synt_1_cat_dom"/>
</dbReference>
<dbReference type="SUPFAM" id="SSF47323">
    <property type="entry name" value="Anticodon-binding domain of a subclass of class I aminoacyl-tRNA synthetases"/>
    <property type="match status" value="1"/>
</dbReference>
<name>A0A5E4PFY0_9COXI</name>
<evidence type="ECO:0000259" key="13">
    <source>
        <dbReference type="SMART" id="SM00840"/>
    </source>
</evidence>
<evidence type="ECO:0000256" key="8">
    <source>
        <dbReference type="ARBA" id="ARBA00022833"/>
    </source>
</evidence>
<comment type="subcellular location">
    <subcellularLocation>
        <location evidence="1 12">Cytoplasm</location>
    </subcellularLocation>
</comment>
<keyword evidence="8 12" id="KW-0862">Zinc</keyword>
<dbReference type="SUPFAM" id="SSF52374">
    <property type="entry name" value="Nucleotidylyl transferase"/>
    <property type="match status" value="1"/>
</dbReference>
<dbReference type="AlphaFoldDB" id="A0A5E4PFY0"/>
<evidence type="ECO:0000256" key="6">
    <source>
        <dbReference type="ARBA" id="ARBA00022723"/>
    </source>
</evidence>
<reference evidence="14 15" key="1">
    <citation type="submission" date="2019-08" db="EMBL/GenBank/DDBJ databases">
        <authorList>
            <person name="Guy L."/>
        </authorList>
    </citation>
    <scope>NUCLEOTIDE SEQUENCE [LARGE SCALE GENOMIC DNA]</scope>
    <source>
        <strain evidence="14 15">SGT-108</strain>
    </source>
</reference>
<evidence type="ECO:0000256" key="5">
    <source>
        <dbReference type="ARBA" id="ARBA00022598"/>
    </source>
</evidence>
<dbReference type="InterPro" id="IPR014729">
    <property type="entry name" value="Rossmann-like_a/b/a_fold"/>
</dbReference>
<evidence type="ECO:0000256" key="7">
    <source>
        <dbReference type="ARBA" id="ARBA00022741"/>
    </source>
</evidence>
<keyword evidence="4 12" id="KW-0963">Cytoplasm</keyword>
<dbReference type="CDD" id="cd07963">
    <property type="entry name" value="Anticodon_Ia_Cys"/>
    <property type="match status" value="1"/>
</dbReference>
<dbReference type="InterPro" id="IPR015803">
    <property type="entry name" value="Cys-tRNA-ligase"/>
</dbReference>
<keyword evidence="5 12" id="KW-0436">Ligase</keyword>
<dbReference type="Gene3D" id="3.40.50.620">
    <property type="entry name" value="HUPs"/>
    <property type="match status" value="1"/>
</dbReference>
<keyword evidence="10 12" id="KW-0648">Protein biosynthesis</keyword>
<evidence type="ECO:0000256" key="4">
    <source>
        <dbReference type="ARBA" id="ARBA00022490"/>
    </source>
</evidence>
<gene>
    <name evidence="12 14" type="primary">cysS</name>
    <name evidence="14" type="ORF">AQUSIP_11160</name>
</gene>
<comment type="subunit">
    <text evidence="3 12">Monomer.</text>
</comment>
<keyword evidence="7 12" id="KW-0547">Nucleotide-binding</keyword>
<evidence type="ECO:0000256" key="10">
    <source>
        <dbReference type="ARBA" id="ARBA00022917"/>
    </source>
</evidence>
<dbReference type="Pfam" id="PF09190">
    <property type="entry name" value="DALR_2"/>
    <property type="match status" value="1"/>
</dbReference>
<keyword evidence="9 12" id="KW-0067">ATP-binding</keyword>
<dbReference type="GO" id="GO:0008270">
    <property type="term" value="F:zinc ion binding"/>
    <property type="evidence" value="ECO:0007669"/>
    <property type="project" value="UniProtKB-UniRule"/>
</dbReference>
<dbReference type="InterPro" id="IPR024909">
    <property type="entry name" value="Cys-tRNA/MSH_ligase"/>
</dbReference>
<accession>A0A5E4PFY0</accession>
<feature type="binding site" evidence="12">
    <location>
        <position position="234"/>
    </location>
    <ligand>
        <name>Zn(2+)</name>
        <dbReference type="ChEBI" id="CHEBI:29105"/>
    </ligand>
</feature>
<evidence type="ECO:0000256" key="1">
    <source>
        <dbReference type="ARBA" id="ARBA00004496"/>
    </source>
</evidence>
<comment type="similarity">
    <text evidence="2 12">Belongs to the class-I aminoacyl-tRNA synthetase family.</text>
</comment>
<evidence type="ECO:0000313" key="14">
    <source>
        <dbReference type="EMBL" id="VVC75819.1"/>
    </source>
</evidence>
<evidence type="ECO:0000256" key="11">
    <source>
        <dbReference type="ARBA" id="ARBA00023146"/>
    </source>
</evidence>
<comment type="cofactor">
    <cofactor evidence="12">
        <name>Zn(2+)</name>
        <dbReference type="ChEBI" id="CHEBI:29105"/>
    </cofactor>
    <text evidence="12">Binds 1 zinc ion per subunit.</text>
</comment>
<dbReference type="OrthoDB" id="9815130at2"/>
<feature type="binding site" evidence="12">
    <location>
        <position position="269"/>
    </location>
    <ligand>
        <name>ATP</name>
        <dbReference type="ChEBI" id="CHEBI:30616"/>
    </ligand>
</feature>
<dbReference type="NCBIfam" id="TIGR00435">
    <property type="entry name" value="cysS"/>
    <property type="match status" value="1"/>
</dbReference>
<dbReference type="PRINTS" id="PR00983">
    <property type="entry name" value="TRNASYNTHCYS"/>
</dbReference>
<evidence type="ECO:0000313" key="15">
    <source>
        <dbReference type="Proteomes" id="UP000324194"/>
    </source>
</evidence>
<feature type="binding site" evidence="12">
    <location>
        <position position="238"/>
    </location>
    <ligand>
        <name>Zn(2+)</name>
        <dbReference type="ChEBI" id="CHEBI:29105"/>
    </ligand>
</feature>
<dbReference type="SMART" id="SM00840">
    <property type="entry name" value="DALR_2"/>
    <property type="match status" value="1"/>
</dbReference>
<evidence type="ECO:0000256" key="3">
    <source>
        <dbReference type="ARBA" id="ARBA00011245"/>
    </source>
</evidence>
<evidence type="ECO:0000256" key="9">
    <source>
        <dbReference type="ARBA" id="ARBA00022840"/>
    </source>
</evidence>
<dbReference type="EMBL" id="LR699119">
    <property type="protein sequence ID" value="VVC75819.1"/>
    <property type="molecule type" value="Genomic_DNA"/>
</dbReference>
<comment type="catalytic activity">
    <reaction evidence="12">
        <text>tRNA(Cys) + L-cysteine + ATP = L-cysteinyl-tRNA(Cys) + AMP + diphosphate</text>
        <dbReference type="Rhea" id="RHEA:17773"/>
        <dbReference type="Rhea" id="RHEA-COMP:9661"/>
        <dbReference type="Rhea" id="RHEA-COMP:9679"/>
        <dbReference type="ChEBI" id="CHEBI:30616"/>
        <dbReference type="ChEBI" id="CHEBI:33019"/>
        <dbReference type="ChEBI" id="CHEBI:35235"/>
        <dbReference type="ChEBI" id="CHEBI:78442"/>
        <dbReference type="ChEBI" id="CHEBI:78517"/>
        <dbReference type="ChEBI" id="CHEBI:456215"/>
        <dbReference type="EC" id="6.1.1.16"/>
    </reaction>
</comment>
<dbReference type="InterPro" id="IPR015273">
    <property type="entry name" value="Cys-tRNA-synt_Ia_DALR"/>
</dbReference>
<dbReference type="Pfam" id="PF01406">
    <property type="entry name" value="tRNA-synt_1e"/>
    <property type="match status" value="1"/>
</dbReference>
<dbReference type="Pfam" id="PF23493">
    <property type="entry name" value="CysS_C"/>
    <property type="match status" value="1"/>
</dbReference>
<dbReference type="GO" id="GO:0005829">
    <property type="term" value="C:cytosol"/>
    <property type="evidence" value="ECO:0007669"/>
    <property type="project" value="TreeGrafter"/>
</dbReference>
<dbReference type="EC" id="6.1.1.16" evidence="12"/>
<feature type="short sequence motif" description="'KMSKS' region" evidence="12">
    <location>
        <begin position="266"/>
        <end position="270"/>
    </location>
</feature>
<dbReference type="InterPro" id="IPR009080">
    <property type="entry name" value="tRNAsynth_Ia_anticodon-bd"/>
</dbReference>
<feature type="binding site" evidence="12">
    <location>
        <position position="28"/>
    </location>
    <ligand>
        <name>Zn(2+)</name>
        <dbReference type="ChEBI" id="CHEBI:29105"/>
    </ligand>
</feature>
<keyword evidence="6 12" id="KW-0479">Metal-binding</keyword>
<dbReference type="Gene3D" id="1.20.120.1910">
    <property type="entry name" value="Cysteine-tRNA ligase, C-terminal anti-codon recognition domain"/>
    <property type="match status" value="1"/>
</dbReference>
<dbReference type="KEGG" id="asip:AQUSIP_11160"/>
<dbReference type="CDD" id="cd00672">
    <property type="entry name" value="CysRS_core"/>
    <property type="match status" value="1"/>
</dbReference>
<dbReference type="RefSeq" id="WP_148339094.1">
    <property type="nucleotide sequence ID" value="NZ_LR699119.1"/>
</dbReference>
<keyword evidence="11 12" id="KW-0030">Aminoacyl-tRNA synthetase</keyword>
<sequence length="458" mass="52637">MLQIHNTLTRQKQEFIPMVPGKVGMYVCGVTVYDYCHLGHARTYTSVDVIIRYLRWRGYEVNHVRNITDIDDKIIKRASENNEEYRVVTERFTRAMHEDFSALGLTAPEFEPRATDYIPQMIGLIEKIIANQHAYVGANGDVYFDVRSFQSYGCLSHHDIEQLESGARVEISEVKRDPLDFVLWKLAKPGEPSWDSPWGKGRPGWHIECSAMSMDLLGKHFDIHAGGRDLIFPHHENEIAQSEAASKHPFVNLWMHTGFLQMEKEKMSKSLGNFVTIRDVLREHEPEVLRFFLISSHYRSPLIYTTDALYQSRQSLERFYTALRHLSDAPHPENTRFENQFMAAMDDDFNTPVALSALFDLAHEIQRLRNKDMRAAAAHGALLKRLGGVLGILQTAPETFFQTGGETDPAKIEALIAQRQQARREKNWAEADRIRDELASMFVVIEDSPQGTTWKFLK</sequence>
<evidence type="ECO:0000256" key="12">
    <source>
        <dbReference type="HAMAP-Rule" id="MF_00041"/>
    </source>
</evidence>
<dbReference type="FunFam" id="3.40.50.620:FF:000009">
    <property type="entry name" value="Cysteine--tRNA ligase"/>
    <property type="match status" value="1"/>
</dbReference>
<feature type="domain" description="Cysteinyl-tRNA synthetase class Ia DALR" evidence="13">
    <location>
        <begin position="340"/>
        <end position="401"/>
    </location>
</feature>
<dbReference type="PANTHER" id="PTHR10890:SF3">
    <property type="entry name" value="CYSTEINE--TRNA LIGASE, CYTOPLASMIC"/>
    <property type="match status" value="1"/>
</dbReference>
<dbReference type="InterPro" id="IPR056411">
    <property type="entry name" value="CysS_C"/>
</dbReference>
<feature type="binding site" evidence="12">
    <location>
        <position position="209"/>
    </location>
    <ligand>
        <name>Zn(2+)</name>
        <dbReference type="ChEBI" id="CHEBI:29105"/>
    </ligand>
</feature>
<dbReference type="HAMAP" id="MF_00041">
    <property type="entry name" value="Cys_tRNA_synth"/>
    <property type="match status" value="1"/>
</dbReference>
<dbReference type="PANTHER" id="PTHR10890">
    <property type="entry name" value="CYSTEINYL-TRNA SYNTHETASE"/>
    <property type="match status" value="1"/>
</dbReference>
<dbReference type="GO" id="GO:0004817">
    <property type="term" value="F:cysteine-tRNA ligase activity"/>
    <property type="evidence" value="ECO:0007669"/>
    <property type="project" value="UniProtKB-UniRule"/>
</dbReference>
<dbReference type="GO" id="GO:0006423">
    <property type="term" value="P:cysteinyl-tRNA aminoacylation"/>
    <property type="evidence" value="ECO:0007669"/>
    <property type="project" value="UniProtKB-UniRule"/>
</dbReference>
<feature type="short sequence motif" description="'HIGH' region" evidence="12">
    <location>
        <begin position="30"/>
        <end position="40"/>
    </location>
</feature>